<evidence type="ECO:0000313" key="1">
    <source>
        <dbReference type="EMBL" id="MDQ0480921.1"/>
    </source>
</evidence>
<gene>
    <name evidence="1" type="ORF">QOZ93_002671</name>
</gene>
<dbReference type="EMBL" id="JAUSWN010000034">
    <property type="protein sequence ID" value="MDQ0480921.1"/>
    <property type="molecule type" value="Genomic_DNA"/>
</dbReference>
<accession>A0ABU0JUY6</accession>
<evidence type="ECO:0008006" key="3">
    <source>
        <dbReference type="Google" id="ProtNLM"/>
    </source>
</evidence>
<reference evidence="1 2" key="1">
    <citation type="submission" date="2023-07" db="EMBL/GenBank/DDBJ databases">
        <title>Genomic Encyclopedia of Type Strains, Phase IV (KMG-IV): sequencing the most valuable type-strain genomes for metagenomic binning, comparative biology and taxonomic classification.</title>
        <authorList>
            <person name="Goeker M."/>
        </authorList>
    </citation>
    <scope>NUCLEOTIDE SEQUENCE [LARGE SCALE GENOMIC DNA]</scope>
    <source>
        <strain evidence="1 2">DSM 1400</strain>
    </source>
</reference>
<comment type="caution">
    <text evidence="1">The sequence shown here is derived from an EMBL/GenBank/DDBJ whole genome shotgun (WGS) entry which is preliminary data.</text>
</comment>
<keyword evidence="2" id="KW-1185">Reference proteome</keyword>
<name>A0ABU0JUY6_HATLI</name>
<evidence type="ECO:0000313" key="2">
    <source>
        <dbReference type="Proteomes" id="UP001224418"/>
    </source>
</evidence>
<organism evidence="1 2">
    <name type="scientific">Hathewaya limosa</name>
    <name type="common">Clostridium limosum</name>
    <dbReference type="NCBI Taxonomy" id="1536"/>
    <lineage>
        <taxon>Bacteria</taxon>
        <taxon>Bacillati</taxon>
        <taxon>Bacillota</taxon>
        <taxon>Clostridia</taxon>
        <taxon>Eubacteriales</taxon>
        <taxon>Clostridiaceae</taxon>
        <taxon>Hathewaya</taxon>
    </lineage>
</organism>
<dbReference type="Proteomes" id="UP001224418">
    <property type="component" value="Unassembled WGS sequence"/>
</dbReference>
<proteinExistence type="predicted"/>
<dbReference type="RefSeq" id="WP_307357233.1">
    <property type="nucleotide sequence ID" value="NZ_BAAACJ010000052.1"/>
</dbReference>
<sequence>MKDIIFDDFQNSVNECLIRHRSILDILTKLQESEARINRSVCKSVTSCGCLKIDATKQLEKDPKQDVNLDTLKDLVSSHLEGKPCKQCQDIIESEIGNHLFYLTCLCNLLDINVYDILLHENNKLLTLGKYTLR</sequence>
<protein>
    <recommendedName>
        <fullName evidence="3">DUF1573 domain-containing protein</fullName>
    </recommendedName>
</protein>